<comment type="subcellular location">
    <subcellularLocation>
        <location evidence="1">Periplasm</location>
    </subcellularLocation>
</comment>
<dbReference type="Pfam" id="PF13531">
    <property type="entry name" value="SBP_bac_11"/>
    <property type="match status" value="1"/>
</dbReference>
<keyword evidence="5" id="KW-0574">Periplasm</keyword>
<keyword evidence="4" id="KW-0732">Signal</keyword>
<protein>
    <submittedName>
        <fullName evidence="7">Sulfate transport system substrate-binding protein</fullName>
    </submittedName>
</protein>
<comment type="caution">
    <text evidence="7">The sequence shown here is derived from an EMBL/GenBank/DDBJ whole genome shotgun (WGS) entry which is preliminary data.</text>
</comment>
<evidence type="ECO:0000256" key="2">
    <source>
        <dbReference type="ARBA" id="ARBA00006099"/>
    </source>
</evidence>
<organism evidence="7 8">
    <name type="scientific">Palleronia aestuarii</name>
    <dbReference type="NCBI Taxonomy" id="568105"/>
    <lineage>
        <taxon>Bacteria</taxon>
        <taxon>Pseudomonadati</taxon>
        <taxon>Pseudomonadota</taxon>
        <taxon>Alphaproteobacteria</taxon>
        <taxon>Rhodobacterales</taxon>
        <taxon>Roseobacteraceae</taxon>
        <taxon>Palleronia</taxon>
    </lineage>
</organism>
<dbReference type="GO" id="GO:1902358">
    <property type="term" value="P:sulfate transmembrane transport"/>
    <property type="evidence" value="ECO:0007669"/>
    <property type="project" value="InterPro"/>
</dbReference>
<dbReference type="SUPFAM" id="SSF53850">
    <property type="entry name" value="Periplasmic binding protein-like II"/>
    <property type="match status" value="1"/>
</dbReference>
<dbReference type="InterPro" id="IPR034408">
    <property type="entry name" value="Sulphate/thiosulphate_BS"/>
</dbReference>
<keyword evidence="3" id="KW-0813">Transport</keyword>
<dbReference type="AlphaFoldDB" id="A0A2W7N332"/>
<comment type="similarity">
    <text evidence="2">Belongs to the prokaryotic sulfate-binding protein family.</text>
</comment>
<dbReference type="GO" id="GO:0140104">
    <property type="term" value="F:molecular carrier activity"/>
    <property type="evidence" value="ECO:0007669"/>
    <property type="project" value="InterPro"/>
</dbReference>
<dbReference type="Proteomes" id="UP000248916">
    <property type="component" value="Unassembled WGS sequence"/>
</dbReference>
<evidence type="ECO:0000256" key="5">
    <source>
        <dbReference type="ARBA" id="ARBA00022764"/>
    </source>
</evidence>
<evidence type="ECO:0000256" key="4">
    <source>
        <dbReference type="ARBA" id="ARBA00022729"/>
    </source>
</evidence>
<evidence type="ECO:0000256" key="6">
    <source>
        <dbReference type="SAM" id="MobiDB-lite"/>
    </source>
</evidence>
<proteinExistence type="inferred from homology"/>
<dbReference type="InterPro" id="IPR005669">
    <property type="entry name" value="Thiosulph/SO4-bd"/>
</dbReference>
<dbReference type="NCBIfam" id="TIGR00971">
    <property type="entry name" value="3a0106s03"/>
    <property type="match status" value="1"/>
</dbReference>
<dbReference type="NCBIfam" id="NF008022">
    <property type="entry name" value="PRK10752.1"/>
    <property type="match status" value="1"/>
</dbReference>
<evidence type="ECO:0000313" key="8">
    <source>
        <dbReference type="Proteomes" id="UP000248916"/>
    </source>
</evidence>
<evidence type="ECO:0000256" key="3">
    <source>
        <dbReference type="ARBA" id="ARBA00022448"/>
    </source>
</evidence>
<dbReference type="GO" id="GO:0042597">
    <property type="term" value="C:periplasmic space"/>
    <property type="evidence" value="ECO:0007669"/>
    <property type="project" value="UniProtKB-SubCell"/>
</dbReference>
<accession>A0A2W7N332</accession>
<evidence type="ECO:0000256" key="1">
    <source>
        <dbReference type="ARBA" id="ARBA00004418"/>
    </source>
</evidence>
<evidence type="ECO:0000313" key="7">
    <source>
        <dbReference type="EMBL" id="PZX14490.1"/>
    </source>
</evidence>
<keyword evidence="8" id="KW-1185">Reference proteome</keyword>
<dbReference type="PANTHER" id="PTHR30368">
    <property type="entry name" value="SULFATE-BINDING PROTEIN"/>
    <property type="match status" value="1"/>
</dbReference>
<feature type="region of interest" description="Disordered" evidence="6">
    <location>
        <begin position="1"/>
        <end position="25"/>
    </location>
</feature>
<dbReference type="PROSITE" id="PS00757">
    <property type="entry name" value="PROK_SULFATE_BIND_2"/>
    <property type="match status" value="1"/>
</dbReference>
<dbReference type="PANTHER" id="PTHR30368:SF2">
    <property type="entry name" value="SULFATE-BINDING PROTEIN"/>
    <property type="match status" value="1"/>
</dbReference>
<dbReference type="CDD" id="cd01005">
    <property type="entry name" value="PBP2_CysP"/>
    <property type="match status" value="1"/>
</dbReference>
<dbReference type="GO" id="GO:1901681">
    <property type="term" value="F:sulfur compound binding"/>
    <property type="evidence" value="ECO:0007669"/>
    <property type="project" value="InterPro"/>
</dbReference>
<gene>
    <name evidence="7" type="ORF">LX81_02864</name>
</gene>
<dbReference type="Gene3D" id="3.40.190.10">
    <property type="entry name" value="Periplasmic binding protein-like II"/>
    <property type="match status" value="2"/>
</dbReference>
<reference evidence="7 8" key="1">
    <citation type="submission" date="2018-06" db="EMBL/GenBank/DDBJ databases">
        <title>Genomic Encyclopedia of Archaeal and Bacterial Type Strains, Phase II (KMG-II): from individual species to whole genera.</title>
        <authorList>
            <person name="Goeker M."/>
        </authorList>
    </citation>
    <scope>NUCLEOTIDE SEQUENCE [LARGE SCALE GENOMIC DNA]</scope>
    <source>
        <strain evidence="7 8">DSM 22009</strain>
    </source>
</reference>
<dbReference type="EMBL" id="QKZL01000013">
    <property type="protein sequence ID" value="PZX14490.1"/>
    <property type="molecule type" value="Genomic_DNA"/>
</dbReference>
<name>A0A2W7N332_9RHOB</name>
<sequence length="356" mass="38498">MSTAIQIVDPLSGRPPRSAPLPPTASGLRPLALTTLMASAIALGAATDLRAETLLNVSYDPTREFYRDYDAAFAAWWEAEGHEAPTLETSHGGSGAQARAVIDGLDAQVVTLALASDIDQIATAGKLPADWQSALPHNAAPYTSTIVFLVREGNPEGIEDWDDIVGDGVEVITPNPKTSGGARWNYLAAWAWAEKDDRDPEGFVRELYRHVPVLDSGARGATTTFAQRGIGDVLLAWENEAYLALEQMGEDQFDIVVPSVSMRAEPPVALLEANIADDEERALATAYLEHLYSPEAQALAFKHFYRGWDSSAADPEDVARLPDLDLVGIEEMGGWAEVQPRHFGQGGIFDQIYVGQ</sequence>